<reference evidence="3 4" key="1">
    <citation type="submission" date="2023-07" db="EMBL/GenBank/DDBJ databases">
        <authorList>
            <person name="Girao M."/>
            <person name="Carvalho M.F."/>
        </authorList>
    </citation>
    <scope>NUCLEOTIDE SEQUENCE [LARGE SCALE GENOMIC DNA]</scope>
    <source>
        <strain evidence="3 4">66/93</strain>
    </source>
</reference>
<keyword evidence="2" id="KW-0812">Transmembrane</keyword>
<accession>A0ABU7KQY4</accession>
<dbReference type="Proteomes" id="UP001348641">
    <property type="component" value="Unassembled WGS sequence"/>
</dbReference>
<comment type="caution">
    <text evidence="3">The sequence shown here is derived from an EMBL/GenBank/DDBJ whole genome shotgun (WGS) entry which is preliminary data.</text>
</comment>
<evidence type="ECO:0000256" key="2">
    <source>
        <dbReference type="SAM" id="Phobius"/>
    </source>
</evidence>
<dbReference type="EMBL" id="JAUUCC010000033">
    <property type="protein sequence ID" value="MEE2051710.1"/>
    <property type="molecule type" value="Genomic_DNA"/>
</dbReference>
<organism evidence="3 4">
    <name type="scientific">Nocardiopsis tropica</name>
    <dbReference type="NCBI Taxonomy" id="109330"/>
    <lineage>
        <taxon>Bacteria</taxon>
        <taxon>Bacillati</taxon>
        <taxon>Actinomycetota</taxon>
        <taxon>Actinomycetes</taxon>
        <taxon>Streptosporangiales</taxon>
        <taxon>Nocardiopsidaceae</taxon>
        <taxon>Nocardiopsis</taxon>
    </lineage>
</organism>
<proteinExistence type="predicted"/>
<keyword evidence="2" id="KW-1133">Transmembrane helix</keyword>
<protein>
    <submittedName>
        <fullName evidence="3">Uncharacterized protein</fullName>
    </submittedName>
</protein>
<evidence type="ECO:0000256" key="1">
    <source>
        <dbReference type="SAM" id="Coils"/>
    </source>
</evidence>
<dbReference type="RefSeq" id="WP_330158772.1">
    <property type="nucleotide sequence ID" value="NZ_BAAAJA010000041.1"/>
</dbReference>
<name>A0ABU7KQY4_9ACTN</name>
<evidence type="ECO:0000313" key="3">
    <source>
        <dbReference type="EMBL" id="MEE2051710.1"/>
    </source>
</evidence>
<sequence length="98" mass="10619">MDAVAELLTWPDVGAIGLLSLVAILLFTGRLVPGGTVERLLAGRDERIAELKALLDEARSDGRRKDEQLGEFVEIGRTSAHVLEEIRRVAKEGPGEDA</sequence>
<feature type="coiled-coil region" evidence="1">
    <location>
        <begin position="41"/>
        <end position="68"/>
    </location>
</feature>
<feature type="transmembrane region" description="Helical" evidence="2">
    <location>
        <begin position="13"/>
        <end position="32"/>
    </location>
</feature>
<gene>
    <name evidence="3" type="ORF">Q8A49_14515</name>
</gene>
<keyword evidence="2" id="KW-0472">Membrane</keyword>
<evidence type="ECO:0000313" key="4">
    <source>
        <dbReference type="Proteomes" id="UP001348641"/>
    </source>
</evidence>
<keyword evidence="1" id="KW-0175">Coiled coil</keyword>